<keyword evidence="2" id="KW-0677">Repeat</keyword>
<dbReference type="EMBL" id="JAVDQI010000004">
    <property type="protein sequence ID" value="MDR6222940.1"/>
    <property type="molecule type" value="Genomic_DNA"/>
</dbReference>
<evidence type="ECO:0000256" key="1">
    <source>
        <dbReference type="ARBA" id="ARBA00004906"/>
    </source>
</evidence>
<dbReference type="RefSeq" id="WP_309740212.1">
    <property type="nucleotide sequence ID" value="NZ_JAVDQI010000004.1"/>
</dbReference>
<evidence type="ECO:0000256" key="2">
    <source>
        <dbReference type="ARBA" id="ARBA00022737"/>
    </source>
</evidence>
<dbReference type="NCBIfam" id="TIGR03804">
    <property type="entry name" value="para_beta_helix"/>
    <property type="match status" value="2"/>
</dbReference>
<keyword evidence="3" id="KW-0833">Ubl conjugation pathway</keyword>
<dbReference type="InterPro" id="IPR051550">
    <property type="entry name" value="SCF-Subunits/Alg-Epimerases"/>
</dbReference>
<dbReference type="InterPro" id="IPR007742">
    <property type="entry name" value="NosD_dom"/>
</dbReference>
<comment type="pathway">
    <text evidence="1">Protein modification; protein ubiquitination.</text>
</comment>
<evidence type="ECO:0000259" key="4">
    <source>
        <dbReference type="SMART" id="SM00722"/>
    </source>
</evidence>
<dbReference type="InterPro" id="IPR011050">
    <property type="entry name" value="Pectin_lyase_fold/virulence"/>
</dbReference>
<dbReference type="SUPFAM" id="SSF51126">
    <property type="entry name" value="Pectin lyase-like"/>
    <property type="match status" value="1"/>
</dbReference>
<reference evidence="5 6" key="1">
    <citation type="submission" date="2023-07" db="EMBL/GenBank/DDBJ databases">
        <title>Genomic Encyclopedia of Type Strains, Phase IV (KMG-IV): sequencing the most valuable type-strain genomes for metagenomic binning, comparative biology and taxonomic classification.</title>
        <authorList>
            <person name="Goeker M."/>
        </authorList>
    </citation>
    <scope>NUCLEOTIDE SEQUENCE [LARGE SCALE GENOMIC DNA]</scope>
    <source>
        <strain evidence="5 6">DSM 17273</strain>
    </source>
</reference>
<feature type="domain" description="Carbohydrate-binding/sugar hydrolysis" evidence="4">
    <location>
        <begin position="41"/>
        <end position="191"/>
    </location>
</feature>
<dbReference type="InterPro" id="IPR006626">
    <property type="entry name" value="PbH1"/>
</dbReference>
<sequence>MVLVLMTMGTAAADTLYVGDGGYATIQEAVDAAIDGDTILVYPGTYVENVDVNKELTIITESGPDVTTVQGVPGMDDYVFHAGNLTENVNNVTIIGFNVTGGGGIGFSESLYSELRNNIISDGGIFAGGSNIYVINNTVISTGIRFFDSEGILENNEVSSCPGTGITIEGQADVTLVNNTIYENGVGIRIWDFGSGYIFNNIIYGNEVGIKIHGNSYGMIDNNYFNNTMNAQIDVAYLGIYTTLNTTKSAGINIVGGPYLGGNFWAHPNGTGFSQIGEDLDGDGICDLPYVIDENNIDYLPLSLFTYNPYDENKDCVIDIGDVNAAIDDYRT</sequence>
<protein>
    <submittedName>
        <fullName evidence="5">Parallel beta-helix repeat protein</fullName>
    </submittedName>
</protein>
<dbReference type="AlphaFoldDB" id="A0AA90TZV6"/>
<dbReference type="InterPro" id="IPR012334">
    <property type="entry name" value="Pectin_lyas_fold"/>
</dbReference>
<dbReference type="InterPro" id="IPR022441">
    <property type="entry name" value="Para_beta_helix_rpt-2"/>
</dbReference>
<dbReference type="PANTHER" id="PTHR22990">
    <property type="entry name" value="F-BOX ONLY PROTEIN"/>
    <property type="match status" value="1"/>
</dbReference>
<organism evidence="5 6">
    <name type="scientific">Methanococcoides alaskense</name>
    <dbReference type="NCBI Taxonomy" id="325778"/>
    <lineage>
        <taxon>Archaea</taxon>
        <taxon>Methanobacteriati</taxon>
        <taxon>Methanobacteriota</taxon>
        <taxon>Stenosarchaea group</taxon>
        <taxon>Methanomicrobia</taxon>
        <taxon>Methanosarcinales</taxon>
        <taxon>Methanosarcinaceae</taxon>
        <taxon>Methanococcoides</taxon>
    </lineage>
</organism>
<evidence type="ECO:0000313" key="5">
    <source>
        <dbReference type="EMBL" id="MDR6222940.1"/>
    </source>
</evidence>
<dbReference type="SMART" id="SM00710">
    <property type="entry name" value="PbH1"/>
    <property type="match status" value="6"/>
</dbReference>
<keyword evidence="6" id="KW-1185">Reference proteome</keyword>
<dbReference type="Gene3D" id="2.160.20.10">
    <property type="entry name" value="Single-stranded right-handed beta-helix, Pectin lyase-like"/>
    <property type="match status" value="1"/>
</dbReference>
<evidence type="ECO:0000256" key="3">
    <source>
        <dbReference type="ARBA" id="ARBA00022786"/>
    </source>
</evidence>
<accession>A0AA90TZV6</accession>
<gene>
    <name evidence="5" type="ORF">J2750_001400</name>
</gene>
<dbReference type="SMART" id="SM00722">
    <property type="entry name" value="CASH"/>
    <property type="match status" value="1"/>
</dbReference>
<proteinExistence type="predicted"/>
<dbReference type="InterPro" id="IPR006633">
    <property type="entry name" value="Carb-bd_sugar_hydrolysis-dom"/>
</dbReference>
<evidence type="ECO:0000313" key="6">
    <source>
        <dbReference type="Proteomes" id="UP001185015"/>
    </source>
</evidence>
<comment type="caution">
    <text evidence="5">The sequence shown here is derived from an EMBL/GenBank/DDBJ whole genome shotgun (WGS) entry which is preliminary data.</text>
</comment>
<dbReference type="Proteomes" id="UP001185015">
    <property type="component" value="Unassembled WGS sequence"/>
</dbReference>
<dbReference type="Pfam" id="PF05048">
    <property type="entry name" value="NosD"/>
    <property type="match status" value="1"/>
</dbReference>
<name>A0AA90TZV6_9EURY</name>
<dbReference type="PANTHER" id="PTHR22990:SF15">
    <property type="entry name" value="F-BOX ONLY PROTEIN 10"/>
    <property type="match status" value="1"/>
</dbReference>